<name>A0A1S1NGN1_9MYCO</name>
<comment type="caution">
    <text evidence="1">The sequence shown here is derived from an EMBL/GenBank/DDBJ whole genome shotgun (WGS) entry which is preliminary data.</text>
</comment>
<keyword evidence="2" id="KW-1185">Reference proteome</keyword>
<dbReference type="RefSeq" id="WP_071028903.1">
    <property type="nucleotide sequence ID" value="NZ_MLQM01000150.1"/>
</dbReference>
<dbReference type="EMBL" id="MLQM01000150">
    <property type="protein sequence ID" value="OHU98194.1"/>
    <property type="molecule type" value="Genomic_DNA"/>
</dbReference>
<dbReference type="Proteomes" id="UP000179734">
    <property type="component" value="Unassembled WGS sequence"/>
</dbReference>
<accession>A0A1S1NGN1</accession>
<proteinExistence type="predicted"/>
<organism evidence="1 2">
    <name type="scientific">Mycobacterium talmoniae</name>
    <dbReference type="NCBI Taxonomy" id="1858794"/>
    <lineage>
        <taxon>Bacteria</taxon>
        <taxon>Bacillati</taxon>
        <taxon>Actinomycetota</taxon>
        <taxon>Actinomycetes</taxon>
        <taxon>Mycobacteriales</taxon>
        <taxon>Mycobacteriaceae</taxon>
        <taxon>Mycobacterium</taxon>
    </lineage>
</organism>
<reference evidence="1 2" key="1">
    <citation type="submission" date="2016-10" db="EMBL/GenBank/DDBJ databases">
        <title>Genome sequence of Mycobacterium talmonii.</title>
        <authorList>
            <person name="Greninger A.L."/>
            <person name="Elliott B."/>
            <person name="Vasireddy S."/>
            <person name="Vasireddy R."/>
        </authorList>
    </citation>
    <scope>NUCLEOTIDE SEQUENCE [LARGE SCALE GENOMIC DNA]</scope>
    <source>
        <strain evidence="2">NE-TNMC-100812</strain>
    </source>
</reference>
<dbReference type="AlphaFoldDB" id="A0A1S1NGN1"/>
<protein>
    <submittedName>
        <fullName evidence="1">Uncharacterized protein</fullName>
    </submittedName>
</protein>
<gene>
    <name evidence="1" type="ORF">BKN37_21040</name>
</gene>
<evidence type="ECO:0000313" key="1">
    <source>
        <dbReference type="EMBL" id="OHU98194.1"/>
    </source>
</evidence>
<sequence>MFDDLDADAVAAAQHQIATDALAAARAVASGWLADGPGVGLSPDEITRILVRRDVANPQYHRLSPFERRWAVLVIRLIRAAMDPTPAVADAHHRGASWADIGSALGVARATAYKRFSGKVT</sequence>
<evidence type="ECO:0000313" key="2">
    <source>
        <dbReference type="Proteomes" id="UP000179734"/>
    </source>
</evidence>